<evidence type="ECO:0000256" key="2">
    <source>
        <dbReference type="SAM" id="Phobius"/>
    </source>
</evidence>
<dbReference type="Proteomes" id="UP000799302">
    <property type="component" value="Unassembled WGS sequence"/>
</dbReference>
<gene>
    <name evidence="3" type="ORF">BT63DRAFT_449548</name>
</gene>
<evidence type="ECO:0000256" key="1">
    <source>
        <dbReference type="SAM" id="MobiDB-lite"/>
    </source>
</evidence>
<proteinExistence type="predicted"/>
<feature type="compositionally biased region" description="Acidic residues" evidence="1">
    <location>
        <begin position="119"/>
        <end position="134"/>
    </location>
</feature>
<accession>A0A6A6UQJ3</accession>
<dbReference type="EMBL" id="MU004230">
    <property type="protein sequence ID" value="KAF2674559.1"/>
    <property type="molecule type" value="Genomic_DNA"/>
</dbReference>
<keyword evidence="2" id="KW-0812">Transmembrane</keyword>
<keyword evidence="2" id="KW-1133">Transmembrane helix</keyword>
<protein>
    <submittedName>
        <fullName evidence="3">Uncharacterized protein</fullName>
    </submittedName>
</protein>
<evidence type="ECO:0000313" key="3">
    <source>
        <dbReference type="EMBL" id="KAF2674559.1"/>
    </source>
</evidence>
<keyword evidence="2" id="KW-0472">Membrane</keyword>
<dbReference type="AlphaFoldDB" id="A0A6A6UQJ3"/>
<sequence length="134" mass="14864">MALVDLISLPRYSQKTARCGRLAVSLRRKLPFIFYLEMNKIKSKAPKLIKMPNLPVCLAQGQEDIAIRRNRALRPGWPGSGLYAILALAVYFSQLTISLMLFATTSTKRNRPLAIVDDGGGDPDKYDDDPPTSA</sequence>
<organism evidence="3 4">
    <name type="scientific">Microthyrium microscopicum</name>
    <dbReference type="NCBI Taxonomy" id="703497"/>
    <lineage>
        <taxon>Eukaryota</taxon>
        <taxon>Fungi</taxon>
        <taxon>Dikarya</taxon>
        <taxon>Ascomycota</taxon>
        <taxon>Pezizomycotina</taxon>
        <taxon>Dothideomycetes</taxon>
        <taxon>Dothideomycetes incertae sedis</taxon>
        <taxon>Microthyriales</taxon>
        <taxon>Microthyriaceae</taxon>
        <taxon>Microthyrium</taxon>
    </lineage>
</organism>
<feature type="region of interest" description="Disordered" evidence="1">
    <location>
        <begin position="113"/>
        <end position="134"/>
    </location>
</feature>
<feature type="transmembrane region" description="Helical" evidence="2">
    <location>
        <begin position="82"/>
        <end position="103"/>
    </location>
</feature>
<keyword evidence="4" id="KW-1185">Reference proteome</keyword>
<reference evidence="3" key="1">
    <citation type="journal article" date="2020" name="Stud. Mycol.">
        <title>101 Dothideomycetes genomes: a test case for predicting lifestyles and emergence of pathogens.</title>
        <authorList>
            <person name="Haridas S."/>
            <person name="Albert R."/>
            <person name="Binder M."/>
            <person name="Bloem J."/>
            <person name="Labutti K."/>
            <person name="Salamov A."/>
            <person name="Andreopoulos B."/>
            <person name="Baker S."/>
            <person name="Barry K."/>
            <person name="Bills G."/>
            <person name="Bluhm B."/>
            <person name="Cannon C."/>
            <person name="Castanera R."/>
            <person name="Culley D."/>
            <person name="Daum C."/>
            <person name="Ezra D."/>
            <person name="Gonzalez J."/>
            <person name="Henrissat B."/>
            <person name="Kuo A."/>
            <person name="Liang C."/>
            <person name="Lipzen A."/>
            <person name="Lutzoni F."/>
            <person name="Magnuson J."/>
            <person name="Mondo S."/>
            <person name="Nolan M."/>
            <person name="Ohm R."/>
            <person name="Pangilinan J."/>
            <person name="Park H.-J."/>
            <person name="Ramirez L."/>
            <person name="Alfaro M."/>
            <person name="Sun H."/>
            <person name="Tritt A."/>
            <person name="Yoshinaga Y."/>
            <person name="Zwiers L.-H."/>
            <person name="Turgeon B."/>
            <person name="Goodwin S."/>
            <person name="Spatafora J."/>
            <person name="Crous P."/>
            <person name="Grigoriev I."/>
        </authorList>
    </citation>
    <scope>NUCLEOTIDE SEQUENCE</scope>
    <source>
        <strain evidence="3">CBS 115976</strain>
    </source>
</reference>
<evidence type="ECO:0000313" key="4">
    <source>
        <dbReference type="Proteomes" id="UP000799302"/>
    </source>
</evidence>
<name>A0A6A6UQJ3_9PEZI</name>